<evidence type="ECO:0000313" key="3">
    <source>
        <dbReference type="EMBL" id="MFC4498562.1"/>
    </source>
</evidence>
<organism evidence="3 4">
    <name type="scientific">Streptomyces vulcanius</name>
    <dbReference type="NCBI Taxonomy" id="1441876"/>
    <lineage>
        <taxon>Bacteria</taxon>
        <taxon>Bacillati</taxon>
        <taxon>Actinomycetota</taxon>
        <taxon>Actinomycetes</taxon>
        <taxon>Kitasatosporales</taxon>
        <taxon>Streptomycetaceae</taxon>
        <taxon>Streptomyces</taxon>
    </lineage>
</organism>
<evidence type="ECO:0000256" key="1">
    <source>
        <dbReference type="SAM" id="MobiDB-lite"/>
    </source>
</evidence>
<proteinExistence type="predicted"/>
<accession>A0ABV9AFA2</accession>
<feature type="region of interest" description="Disordered" evidence="1">
    <location>
        <begin position="102"/>
        <end position="121"/>
    </location>
</feature>
<evidence type="ECO:0000313" key="4">
    <source>
        <dbReference type="Proteomes" id="UP001595839"/>
    </source>
</evidence>
<dbReference type="Pfam" id="PF02467">
    <property type="entry name" value="Whib"/>
    <property type="match status" value="1"/>
</dbReference>
<keyword evidence="4" id="KW-1185">Reference proteome</keyword>
<dbReference type="EMBL" id="JBHSFK010000002">
    <property type="protein sequence ID" value="MFC4498562.1"/>
    <property type="molecule type" value="Genomic_DNA"/>
</dbReference>
<comment type="caution">
    <text evidence="3">The sequence shown here is derived from an EMBL/GenBank/DDBJ whole genome shotgun (WGS) entry which is preliminary data.</text>
</comment>
<dbReference type="InterPro" id="IPR034768">
    <property type="entry name" value="4FE4S_WBL"/>
</dbReference>
<reference evidence="4" key="1">
    <citation type="journal article" date="2019" name="Int. J. Syst. Evol. Microbiol.">
        <title>The Global Catalogue of Microorganisms (GCM) 10K type strain sequencing project: providing services to taxonomists for standard genome sequencing and annotation.</title>
        <authorList>
            <consortium name="The Broad Institute Genomics Platform"/>
            <consortium name="The Broad Institute Genome Sequencing Center for Infectious Disease"/>
            <person name="Wu L."/>
            <person name="Ma J."/>
        </authorList>
    </citation>
    <scope>NUCLEOTIDE SEQUENCE [LARGE SCALE GENOMIC DNA]</scope>
    <source>
        <strain evidence="4">CGMCC 4.7177</strain>
    </source>
</reference>
<name>A0ABV9AFA2_9ACTN</name>
<sequence>MGIRAVVNAPNWSESHHRGEAKCRDTSLTPTRNRDVFFEDEALALDICNGTYDGRVCPRRTECLRVAMFNKENFGIWGGMNAKDRLDMRMRYPGMPERWIWHAPGETESPSNEETQWPAAS</sequence>
<dbReference type="RefSeq" id="WP_381167973.1">
    <property type="nucleotide sequence ID" value="NZ_JBHSFK010000002.1"/>
</dbReference>
<dbReference type="Proteomes" id="UP001595839">
    <property type="component" value="Unassembled WGS sequence"/>
</dbReference>
<dbReference type="PROSITE" id="PS51674">
    <property type="entry name" value="4FE4S_WBL"/>
    <property type="match status" value="1"/>
</dbReference>
<gene>
    <name evidence="3" type="ORF">ACFPIH_03320</name>
</gene>
<feature type="domain" description="4Fe-4S Wbl-type" evidence="2">
    <location>
        <begin position="22"/>
        <end position="87"/>
    </location>
</feature>
<evidence type="ECO:0000259" key="2">
    <source>
        <dbReference type="PROSITE" id="PS51674"/>
    </source>
</evidence>
<protein>
    <submittedName>
        <fullName evidence="3">WhiB family transcriptional regulator</fullName>
    </submittedName>
</protein>